<dbReference type="VEuPathDB" id="CryptoDB:ChTU502y2012_389g0270"/>
<dbReference type="OrthoDB" id="339365at2759"/>
<dbReference type="Proteomes" id="UP001429100">
    <property type="component" value="Unassembled WGS sequence"/>
</dbReference>
<gene>
    <name evidence="1" type="ORF">CHUDEA3_new_03</name>
    <name evidence="2" type="ORF">GY17_00002597</name>
</gene>
<accession>A0A0S4TCA1</accession>
<dbReference type="EMBL" id="LN877949">
    <property type="protein sequence ID" value="CUV04911.1"/>
    <property type="molecule type" value="Genomic_DNA"/>
</dbReference>
<dbReference type="EMBL" id="JTAI01000028">
    <property type="protein sequence ID" value="PPS92752.1"/>
    <property type="molecule type" value="Genomic_DNA"/>
</dbReference>
<proteinExistence type="predicted"/>
<evidence type="ECO:0000313" key="2">
    <source>
        <dbReference type="EMBL" id="PPS92752.1"/>
    </source>
</evidence>
<reference evidence="1" key="2">
    <citation type="submission" date="2015-08" db="EMBL/GenBank/DDBJ databases">
        <authorList>
            <person name="Babu N.S."/>
            <person name="Beckwith C.J."/>
            <person name="Beseler K.G."/>
            <person name="Brison A."/>
            <person name="Carone J.V."/>
            <person name="Caskin T.P."/>
            <person name="Diamond M."/>
            <person name="Durham M.E."/>
            <person name="Foxe J.M."/>
            <person name="Go M."/>
            <person name="Henderson B.A."/>
            <person name="Jones I.B."/>
            <person name="McGettigan J.A."/>
            <person name="Micheletti S.J."/>
            <person name="Nasrallah M.E."/>
            <person name="Ortiz D."/>
            <person name="Piller C.R."/>
            <person name="Privatt S.R."/>
            <person name="Schneider S.L."/>
            <person name="Sharp S."/>
            <person name="Smith T.C."/>
            <person name="Stanton J.D."/>
            <person name="Ullery H.E."/>
            <person name="Wilson R.J."/>
            <person name="Serrano M.G."/>
            <person name="Buck G."/>
            <person name="Lee V."/>
            <person name="Wang Y."/>
            <person name="Carvalho R."/>
            <person name="Voegtly L."/>
            <person name="Shi R."/>
            <person name="Duckworth R."/>
            <person name="Johnson A."/>
            <person name="Loviza R."/>
            <person name="Walstead R."/>
            <person name="Shah Z."/>
            <person name="Kiflezghi M."/>
            <person name="Wade K."/>
            <person name="Ball S.L."/>
            <person name="Bradley K.W."/>
            <person name="Asai D.J."/>
            <person name="Bowman C.A."/>
            <person name="Russell D.A."/>
            <person name="Pope W.H."/>
            <person name="Jacobs-Sera D."/>
            <person name="Hendrix R.W."/>
            <person name="Hatfull G.F."/>
        </authorList>
    </citation>
    <scope>NUCLEOTIDE SEQUENCE [LARGE SCALE GENOMIC DNA]</scope>
</reference>
<keyword evidence="3" id="KW-1185">Reference proteome</keyword>
<evidence type="ECO:0000313" key="3">
    <source>
        <dbReference type="Proteomes" id="UP001429100"/>
    </source>
</evidence>
<reference evidence="2 3" key="1">
    <citation type="submission" date="2014-11" db="EMBL/GenBank/DDBJ databases">
        <title>Comparative genomic analysis of Cryptosporidium hominis reveals occurrence of genetic recombination in virulent subtypes.</title>
        <authorList>
            <person name="Guo Y."/>
            <person name="Tang K."/>
            <person name="Frace M."/>
            <person name="Li N."/>
            <person name="Roellig D.M."/>
            <person name="Sammons S."/>
            <person name="Knipe K."/>
            <person name="Rowe L."/>
            <person name="Feng Y."/>
            <person name="Xiao L."/>
        </authorList>
    </citation>
    <scope>NUCLEOTIDE SEQUENCE [LARGE SCALE GENOMIC DNA]</scope>
    <source>
        <strain evidence="2">30976</strain>
    </source>
</reference>
<name>A0A0S4TCA1_CRYHO</name>
<protein>
    <submittedName>
        <fullName evidence="1">Uncharacterized protein</fullName>
    </submittedName>
</protein>
<organism evidence="1">
    <name type="scientific">Cryptosporidium hominis</name>
    <dbReference type="NCBI Taxonomy" id="237895"/>
    <lineage>
        <taxon>Eukaryota</taxon>
        <taxon>Sar</taxon>
        <taxon>Alveolata</taxon>
        <taxon>Apicomplexa</taxon>
        <taxon>Conoidasida</taxon>
        <taxon>Coccidia</taxon>
        <taxon>Eucoccidiorida</taxon>
        <taxon>Eimeriorina</taxon>
        <taxon>Cryptosporidiidae</taxon>
        <taxon>Cryptosporidium</taxon>
    </lineage>
</organism>
<reference evidence="2 3" key="3">
    <citation type="submission" date="2017-10" db="EMBL/GenBank/DDBJ databases">
        <title>Consistent, comparative and evidence-based genome annotation and re-annotation for the closely-related species, Cryptosporidium parvum, C. hominis and C. tyzzeri.</title>
        <authorList>
            <person name="Baptista R.P."/>
            <person name="Li Y."/>
            <person name="Sateriale A."/>
            <person name="Striepen B."/>
            <person name="Kissinger J.C."/>
        </authorList>
    </citation>
    <scope>NUCLEOTIDE SEQUENCE [LARGE SCALE GENOMIC DNA]</scope>
    <source>
        <strain evidence="2">30976</strain>
    </source>
</reference>
<dbReference type="VEuPathDB" id="CryptoDB:GY17_00002597"/>
<dbReference type="VEuPathDB" id="CryptoDB:Chro.30104"/>
<dbReference type="Proteomes" id="UP000199752">
    <property type="component" value="Chromosome 3"/>
</dbReference>
<dbReference type="AlphaFoldDB" id="A0A0S4TCA1"/>
<evidence type="ECO:0000313" key="1">
    <source>
        <dbReference type="EMBL" id="CUV04911.1"/>
    </source>
</evidence>
<dbReference type="VEuPathDB" id="CryptoDB:CHUDEA3_new_03"/>
<sequence>MENTQVNSDLSNIENFIRLSYKQQLELVTEQEKQKLNLYADYILNCIPLNIRKLKIREILEDQGKNLILSEDEKTEILKKLNEIVSMKSFKPESMPVNSSSESKNVGLYKDHLKKSRVKLLPISNTCYTIIREKTEDFFPGECDENADNHNSNGQIQNNMNKNTLENQMLDSNMIRDVISSL</sequence>